<gene>
    <name evidence="2" type="ORF">CONCODRAFT_13261</name>
</gene>
<dbReference type="EMBL" id="KQ964941">
    <property type="protein sequence ID" value="KXN65227.1"/>
    <property type="molecule type" value="Genomic_DNA"/>
</dbReference>
<evidence type="ECO:0000313" key="3">
    <source>
        <dbReference type="Proteomes" id="UP000070444"/>
    </source>
</evidence>
<evidence type="ECO:0000256" key="1">
    <source>
        <dbReference type="SAM" id="SignalP"/>
    </source>
</evidence>
<dbReference type="AlphaFoldDB" id="A0A137NR71"/>
<sequence>MQLKSYSITLILTSIQLLQVQCQSNSDSSNNNLHPPPYTRGIINVLDQHAMMFSQKRGKEILERDQEKYIRSDIADIVYDL</sequence>
<feature type="signal peptide" evidence="1">
    <location>
        <begin position="1"/>
        <end position="22"/>
    </location>
</feature>
<proteinExistence type="predicted"/>
<protein>
    <submittedName>
        <fullName evidence="2">Uncharacterized protein</fullName>
    </submittedName>
</protein>
<feature type="chain" id="PRO_5007293964" evidence="1">
    <location>
        <begin position="23"/>
        <end position="81"/>
    </location>
</feature>
<organism evidence="2 3">
    <name type="scientific">Conidiobolus coronatus (strain ATCC 28846 / CBS 209.66 / NRRL 28638)</name>
    <name type="common">Delacroixia coronata</name>
    <dbReference type="NCBI Taxonomy" id="796925"/>
    <lineage>
        <taxon>Eukaryota</taxon>
        <taxon>Fungi</taxon>
        <taxon>Fungi incertae sedis</taxon>
        <taxon>Zoopagomycota</taxon>
        <taxon>Entomophthoromycotina</taxon>
        <taxon>Entomophthoromycetes</taxon>
        <taxon>Entomophthorales</taxon>
        <taxon>Ancylistaceae</taxon>
        <taxon>Conidiobolus</taxon>
    </lineage>
</organism>
<reference evidence="2 3" key="1">
    <citation type="journal article" date="2015" name="Genome Biol. Evol.">
        <title>Phylogenomic analyses indicate that early fungi evolved digesting cell walls of algal ancestors of land plants.</title>
        <authorList>
            <person name="Chang Y."/>
            <person name="Wang S."/>
            <person name="Sekimoto S."/>
            <person name="Aerts A.L."/>
            <person name="Choi C."/>
            <person name="Clum A."/>
            <person name="LaButti K.M."/>
            <person name="Lindquist E.A."/>
            <person name="Yee Ngan C."/>
            <person name="Ohm R.A."/>
            <person name="Salamov A.A."/>
            <person name="Grigoriev I.V."/>
            <person name="Spatafora J.W."/>
            <person name="Berbee M.L."/>
        </authorList>
    </citation>
    <scope>NUCLEOTIDE SEQUENCE [LARGE SCALE GENOMIC DNA]</scope>
    <source>
        <strain evidence="2 3">NRRL 28638</strain>
    </source>
</reference>
<evidence type="ECO:0000313" key="2">
    <source>
        <dbReference type="EMBL" id="KXN65227.1"/>
    </source>
</evidence>
<keyword evidence="1" id="KW-0732">Signal</keyword>
<name>A0A137NR71_CONC2</name>
<keyword evidence="3" id="KW-1185">Reference proteome</keyword>
<accession>A0A137NR71</accession>
<dbReference type="Proteomes" id="UP000070444">
    <property type="component" value="Unassembled WGS sequence"/>
</dbReference>